<feature type="signal peptide" evidence="2">
    <location>
        <begin position="1"/>
        <end position="20"/>
    </location>
</feature>
<accession>A0A8H6Q354</accession>
<name>A0A8H6Q354_9EURO</name>
<feature type="region of interest" description="Disordered" evidence="1">
    <location>
        <begin position="334"/>
        <end position="386"/>
    </location>
</feature>
<organism evidence="3 4">
    <name type="scientific">Aspergillus felis</name>
    <dbReference type="NCBI Taxonomy" id="1287682"/>
    <lineage>
        <taxon>Eukaryota</taxon>
        <taxon>Fungi</taxon>
        <taxon>Dikarya</taxon>
        <taxon>Ascomycota</taxon>
        <taxon>Pezizomycotina</taxon>
        <taxon>Eurotiomycetes</taxon>
        <taxon>Eurotiomycetidae</taxon>
        <taxon>Eurotiales</taxon>
        <taxon>Aspergillaceae</taxon>
        <taxon>Aspergillus</taxon>
        <taxon>Aspergillus subgen. Fumigati</taxon>
    </lineage>
</organism>
<keyword evidence="2" id="KW-0732">Signal</keyword>
<dbReference type="Proteomes" id="UP000654922">
    <property type="component" value="Unassembled WGS sequence"/>
</dbReference>
<gene>
    <name evidence="3" type="ORF">CNMCM5623_010017</name>
</gene>
<evidence type="ECO:0000313" key="4">
    <source>
        <dbReference type="Proteomes" id="UP000654922"/>
    </source>
</evidence>
<comment type="caution">
    <text evidence="3">The sequence shown here is derived from an EMBL/GenBank/DDBJ whole genome shotgun (WGS) entry which is preliminary data.</text>
</comment>
<evidence type="ECO:0000256" key="2">
    <source>
        <dbReference type="SAM" id="SignalP"/>
    </source>
</evidence>
<sequence length="421" mass="46694">MMGPFAHYLIPLAIVGAAQAVTVKGYWIAGCHSPGGTLGLCTNIPENQCCIFTPEAHPFSFFTGNTRSVEWTRFSECQLLQWWNPNTGNGASPGTADWNCHGTLLDTFTTGTHMSNPRHCMSSSAELPPFGQQRHDGATWKDIIHAIKSHGYDGPYVEASHCSPPKDYGSDLAASVADLTRSMQLPNSAGSMIFGFMSGSRRKRVNEELKRRSAIEIQKSLIKEFYEKPCEGAVYATHFGLTPGMGVWVLEGSKGNHEHLIKASTDASSGWNARLKKAGAVYFDHWAEHPEIRENMMDTGHTFTEKDIRVAKAKRSVGDEPTVDDYIPREISIESRSLPANSQSDETSVDDSFPTVAERSTDILQDDSFPYIAERSTDQPEDDSFLTIAERSTDIPEYDSFSYIAERSTDQPEDDSFPWIQ</sequence>
<evidence type="ECO:0000313" key="3">
    <source>
        <dbReference type="EMBL" id="KAF7166140.1"/>
    </source>
</evidence>
<feature type="compositionally biased region" description="Polar residues" evidence="1">
    <location>
        <begin position="334"/>
        <end position="346"/>
    </location>
</feature>
<proteinExistence type="predicted"/>
<evidence type="ECO:0000256" key="1">
    <source>
        <dbReference type="SAM" id="MobiDB-lite"/>
    </source>
</evidence>
<dbReference type="EMBL" id="JACBAE010001308">
    <property type="protein sequence ID" value="KAF7166140.1"/>
    <property type="molecule type" value="Genomic_DNA"/>
</dbReference>
<dbReference type="OrthoDB" id="4521909at2759"/>
<feature type="chain" id="PRO_5034105198" evidence="2">
    <location>
        <begin position="21"/>
        <end position="421"/>
    </location>
</feature>
<dbReference type="AlphaFoldDB" id="A0A8H6Q354"/>
<protein>
    <submittedName>
        <fullName evidence="3">Uncharacterized protein</fullName>
    </submittedName>
</protein>
<reference evidence="3" key="1">
    <citation type="submission" date="2020-06" db="EMBL/GenBank/DDBJ databases">
        <title>Draft genome sequences of strains closely related to Aspergillus parafelis and Aspergillus hiratsukae.</title>
        <authorList>
            <person name="Dos Santos R.A.C."/>
            <person name="Rivero-Menendez O."/>
            <person name="Steenwyk J.L."/>
            <person name="Mead M.E."/>
            <person name="Goldman G.H."/>
            <person name="Alastruey-Izquierdo A."/>
            <person name="Rokas A."/>
        </authorList>
    </citation>
    <scope>NUCLEOTIDE SEQUENCE</scope>
    <source>
        <strain evidence="3">CNM-CM5623</strain>
    </source>
</reference>